<feature type="domain" description="Tyrosinase copper-binding" evidence="16">
    <location>
        <begin position="464"/>
        <end position="475"/>
    </location>
</feature>
<reference evidence="17 18" key="1">
    <citation type="journal article" date="2018" name="Sci. Rep.">
        <title>Comparative analysis of the Pocillopora damicornis genome highlights role of immune system in coral evolution.</title>
        <authorList>
            <person name="Cunning R."/>
            <person name="Bay R.A."/>
            <person name="Gillette P."/>
            <person name="Baker A.C."/>
            <person name="Traylor-Knowles N."/>
        </authorList>
    </citation>
    <scope>NUCLEOTIDE SEQUENCE [LARGE SCALE GENOMIC DNA]</scope>
    <source>
        <strain evidence="17">RSMAS</strain>
        <tissue evidence="17">Whole animal</tissue>
    </source>
</reference>
<evidence type="ECO:0000313" key="18">
    <source>
        <dbReference type="Proteomes" id="UP000275408"/>
    </source>
</evidence>
<dbReference type="Pfam" id="PF00264">
    <property type="entry name" value="Tyrosinase"/>
    <property type="match status" value="2"/>
</dbReference>
<comment type="cofactor">
    <cofactor evidence="1">
        <name>Cu(2+)</name>
        <dbReference type="ChEBI" id="CHEBI:29036"/>
    </cofactor>
</comment>
<dbReference type="SUPFAM" id="SSF48056">
    <property type="entry name" value="Di-copper centre-containing domain"/>
    <property type="match status" value="2"/>
</dbReference>
<keyword evidence="10" id="KW-0325">Glycoprotein</keyword>
<dbReference type="GO" id="GO:0043473">
    <property type="term" value="P:pigmentation"/>
    <property type="evidence" value="ECO:0007669"/>
    <property type="project" value="TreeGrafter"/>
</dbReference>
<protein>
    <recommendedName>
        <fullName evidence="11">Tyrosinase</fullName>
        <ecNumber evidence="2">1.14.18.1</ecNumber>
    </recommendedName>
    <alternativeName>
        <fullName evidence="12">Monophenol monooxygenase</fullName>
    </alternativeName>
</protein>
<dbReference type="GO" id="GO:0042438">
    <property type="term" value="P:melanin biosynthetic process"/>
    <property type="evidence" value="ECO:0007669"/>
    <property type="project" value="TreeGrafter"/>
</dbReference>
<keyword evidence="3" id="KW-0812">Transmembrane</keyword>
<dbReference type="GO" id="GO:0012505">
    <property type="term" value="C:endomembrane system"/>
    <property type="evidence" value="ECO:0007669"/>
    <property type="project" value="UniProtKB-SubCell"/>
</dbReference>
<evidence type="ECO:0000256" key="2">
    <source>
        <dbReference type="ARBA" id="ARBA00011906"/>
    </source>
</evidence>
<keyword evidence="7" id="KW-0186">Copper</keyword>
<dbReference type="PROSITE" id="PS00497">
    <property type="entry name" value="TYROSINASE_1"/>
    <property type="match status" value="2"/>
</dbReference>
<feature type="domain" description="Tyrosinase copper-binding" evidence="15">
    <location>
        <begin position="276"/>
        <end position="293"/>
    </location>
</feature>
<dbReference type="AlphaFoldDB" id="A0A3M6T5K9"/>
<organism evidence="17 18">
    <name type="scientific">Pocillopora damicornis</name>
    <name type="common">Cauliflower coral</name>
    <name type="synonym">Millepora damicornis</name>
    <dbReference type="NCBI Taxonomy" id="46731"/>
    <lineage>
        <taxon>Eukaryota</taxon>
        <taxon>Metazoa</taxon>
        <taxon>Cnidaria</taxon>
        <taxon>Anthozoa</taxon>
        <taxon>Hexacorallia</taxon>
        <taxon>Scleractinia</taxon>
        <taxon>Astrocoeniina</taxon>
        <taxon>Pocilloporidae</taxon>
        <taxon>Pocillopora</taxon>
    </lineage>
</organism>
<dbReference type="InterPro" id="IPR050316">
    <property type="entry name" value="Tyrosinase/Hemocyanin"/>
</dbReference>
<evidence type="ECO:0000256" key="4">
    <source>
        <dbReference type="ARBA" id="ARBA00022723"/>
    </source>
</evidence>
<gene>
    <name evidence="17" type="ORF">pdam_00015819</name>
</gene>
<feature type="region of interest" description="Disordered" evidence="14">
    <location>
        <begin position="733"/>
        <end position="756"/>
    </location>
</feature>
<evidence type="ECO:0000256" key="7">
    <source>
        <dbReference type="ARBA" id="ARBA00023008"/>
    </source>
</evidence>
<name>A0A3M6T5K9_POCDA</name>
<evidence type="ECO:0000256" key="9">
    <source>
        <dbReference type="ARBA" id="ARBA00023136"/>
    </source>
</evidence>
<evidence type="ECO:0000256" key="6">
    <source>
        <dbReference type="ARBA" id="ARBA00023002"/>
    </source>
</evidence>
<dbReference type="EMBL" id="RCHS01004254">
    <property type="protein sequence ID" value="RMX36716.1"/>
    <property type="molecule type" value="Genomic_DNA"/>
</dbReference>
<dbReference type="PRINTS" id="PR00092">
    <property type="entry name" value="TYROSINASE"/>
</dbReference>
<keyword evidence="6" id="KW-0560">Oxidoreductase</keyword>
<evidence type="ECO:0000256" key="12">
    <source>
        <dbReference type="ARBA" id="ARBA00042251"/>
    </source>
</evidence>
<dbReference type="PROSITE" id="PS00498">
    <property type="entry name" value="TYROSINASE_2"/>
    <property type="match status" value="1"/>
</dbReference>
<evidence type="ECO:0000256" key="14">
    <source>
        <dbReference type="SAM" id="MobiDB-lite"/>
    </source>
</evidence>
<keyword evidence="5" id="KW-0732">Signal</keyword>
<evidence type="ECO:0000259" key="16">
    <source>
        <dbReference type="PROSITE" id="PS00498"/>
    </source>
</evidence>
<feature type="domain" description="Tyrosinase copper-binding" evidence="15">
    <location>
        <begin position="647"/>
        <end position="664"/>
    </location>
</feature>
<dbReference type="GO" id="GO:0004503">
    <property type="term" value="F:tyrosinase activity"/>
    <property type="evidence" value="ECO:0007669"/>
    <property type="project" value="UniProtKB-EC"/>
</dbReference>
<evidence type="ECO:0000256" key="1">
    <source>
        <dbReference type="ARBA" id="ARBA00001973"/>
    </source>
</evidence>
<accession>A0A3M6T5K9</accession>
<evidence type="ECO:0000259" key="15">
    <source>
        <dbReference type="PROSITE" id="PS00497"/>
    </source>
</evidence>
<dbReference type="InterPro" id="IPR008922">
    <property type="entry name" value="Di-copper_centre_dom_sf"/>
</dbReference>
<keyword evidence="8" id="KW-0503">Monooxygenase</keyword>
<keyword evidence="9" id="KW-0472">Membrane</keyword>
<evidence type="ECO:0000256" key="13">
    <source>
        <dbReference type="ARBA" id="ARBA00046288"/>
    </source>
</evidence>
<dbReference type="EC" id="1.14.18.1" evidence="2"/>
<evidence type="ECO:0000256" key="10">
    <source>
        <dbReference type="ARBA" id="ARBA00023180"/>
    </source>
</evidence>
<comment type="subcellular location">
    <subcellularLocation>
        <location evidence="13">Endomembrane system</location>
        <topology evidence="13">Single-pass type I membrane protein</topology>
    </subcellularLocation>
</comment>
<comment type="caution">
    <text evidence="17">The sequence shown here is derived from an EMBL/GenBank/DDBJ whole genome shotgun (WGS) entry which is preliminary data.</text>
</comment>
<evidence type="ECO:0000256" key="3">
    <source>
        <dbReference type="ARBA" id="ARBA00022692"/>
    </source>
</evidence>
<dbReference type="InterPro" id="IPR002227">
    <property type="entry name" value="Tyrosinase_Cu-bd"/>
</dbReference>
<keyword evidence="4" id="KW-0479">Metal-binding</keyword>
<dbReference type="Gene3D" id="1.10.1280.10">
    <property type="entry name" value="Di-copper center containing domain from catechol oxidase"/>
    <property type="match status" value="2"/>
</dbReference>
<evidence type="ECO:0000313" key="17">
    <source>
        <dbReference type="EMBL" id="RMX36716.1"/>
    </source>
</evidence>
<dbReference type="GO" id="GO:0046872">
    <property type="term" value="F:metal ion binding"/>
    <property type="evidence" value="ECO:0007669"/>
    <property type="project" value="UniProtKB-KW"/>
</dbReference>
<dbReference type="STRING" id="46731.A0A3M6T5K9"/>
<proteinExistence type="predicted"/>
<evidence type="ECO:0000256" key="5">
    <source>
        <dbReference type="ARBA" id="ARBA00022729"/>
    </source>
</evidence>
<dbReference type="Proteomes" id="UP000275408">
    <property type="component" value="Unassembled WGS sequence"/>
</dbReference>
<evidence type="ECO:0000256" key="11">
    <source>
        <dbReference type="ARBA" id="ARBA00039304"/>
    </source>
</evidence>
<evidence type="ECO:0000256" key="8">
    <source>
        <dbReference type="ARBA" id="ARBA00023033"/>
    </source>
</evidence>
<feature type="region of interest" description="Disordered" evidence="14">
    <location>
        <begin position="906"/>
        <end position="926"/>
    </location>
</feature>
<keyword evidence="18" id="KW-1185">Reference proteome</keyword>
<dbReference type="PANTHER" id="PTHR11474">
    <property type="entry name" value="TYROSINASE FAMILY MEMBER"/>
    <property type="match status" value="1"/>
</dbReference>
<feature type="compositionally biased region" description="Basic and acidic residues" evidence="14">
    <location>
        <begin position="906"/>
        <end position="918"/>
    </location>
</feature>
<dbReference type="PANTHER" id="PTHR11474:SF124">
    <property type="entry name" value="TYROSINASE"/>
    <property type="match status" value="1"/>
</dbReference>
<dbReference type="OrthoDB" id="6132182at2759"/>
<sequence>MARALTCRQAGVICRRLRSNCNHRIPLASTQRSNLCACAQVKQVTQPRIQVSRGVLQPSLFLLKIKTESIAYLVFVVVILPWVEGQFPRVCTDRDSLRDKTCCPVPKGFTTLCGCDGDRGKCQEVTIRDWTFKYSHYRPFQMEDERHNWPRALYNKVCISNANYAGYDCSKCAFGYYGKNCTQKKNLIRRNFLNLTAEEKDRFMRYVNMSKHYVSDFVVTSTSYKKINKTVMEGGDPKSYFYDVTNYDLFTWMHYYAASDTILPHDVTESDIDFAHDGQGFPTWHRLYMLAWERTLQEIGGDEEFALPFWDWTGNPTQCDPTICSEELLGVTNQTTGIVRDKYLDNWYVLCTSEQTNALKKPCYPNITRAGLKRDTDDEKEKKVKEQGYTMTFPTQTEVNFALRFETFDFPPYNKESSCNFKNILEGYVSTKTGFRLPNVHGLHNQVHIVVGGEMGDVPSASNDPIFLLHHAFVDRIYEKWLRKFNKDANVLSTYDAPIGHNRDDVIVPLFPVYTHQQMFKKSFEFGYDYQDVDEKGRSPDDEKEDESKYLGDCPQPDCYPNLPKSGAPGKLMCWWLMSVMLEYRSDFVVTSTSYEEIYRTVMHGGDPSHFFSDVTSYDLFTWMHYYAARDTILPHNKTESDIDFAHDGQGFLSWHRLYLLAWERTLQEVGNDEEFALPFWDWTGNPTQCDPAICSEELLGVTDQVTGIVRGKYLNDWNVLCTSEQTHDLTRPCNPADTRAGLKRNTDDEKEKKKKEKGYTMTFPTKTEVNFALRFETFDLPPYNKSSSCSFRNILEGYASTETGRHHFDVHDLHNRVHIVLGGEMADVPSASNDPIFALHHAFVDRIYEKWLRKFNKSANVLSTNDAPIGHNRDDVIVPLFPVYTHQQMFKKSFEFGYDYQDVDEKGRSPDHEKDNESESLGDYLTRPPISAAPGKLMCWWLMSVMLLWQLLLAD</sequence>